<gene>
    <name evidence="1" type="ORF">V3851_07875</name>
</gene>
<keyword evidence="2" id="KW-1185">Reference proteome</keyword>
<evidence type="ECO:0000313" key="2">
    <source>
        <dbReference type="Proteomes" id="UP001306950"/>
    </source>
</evidence>
<sequence>MAKTLLDYNAQVVTPITNGVNIPVPISPAGIEIASTSVFIDPADPASFPNKVELKATIGFDIDLDSPNILVRIWRAGTEIFYALAEFDNLVSDIDDAVISLHFVDANAPAGTQIYQLIVENQDDNSAAFVVGPIVFSAMAIGG</sequence>
<dbReference type="EMBL" id="JAZHPZ010000003">
    <property type="protein sequence ID" value="MEF2965744.1"/>
    <property type="molecule type" value="Genomic_DNA"/>
</dbReference>
<organism evidence="1 2">
    <name type="scientific">Paenibacillus haidiansis</name>
    <dbReference type="NCBI Taxonomy" id="1574488"/>
    <lineage>
        <taxon>Bacteria</taxon>
        <taxon>Bacillati</taxon>
        <taxon>Bacillota</taxon>
        <taxon>Bacilli</taxon>
        <taxon>Bacillales</taxon>
        <taxon>Paenibacillaceae</taxon>
        <taxon>Paenibacillus</taxon>
    </lineage>
</organism>
<protein>
    <recommendedName>
        <fullName evidence="3">Exosporium protein C</fullName>
    </recommendedName>
</protein>
<dbReference type="RefSeq" id="WP_331845977.1">
    <property type="nucleotide sequence ID" value="NZ_JAZHPZ010000003.1"/>
</dbReference>
<dbReference type="Proteomes" id="UP001306950">
    <property type="component" value="Unassembled WGS sequence"/>
</dbReference>
<accession>A0ABU7VS88</accession>
<evidence type="ECO:0008006" key="3">
    <source>
        <dbReference type="Google" id="ProtNLM"/>
    </source>
</evidence>
<evidence type="ECO:0000313" key="1">
    <source>
        <dbReference type="EMBL" id="MEF2965744.1"/>
    </source>
</evidence>
<proteinExistence type="predicted"/>
<comment type="caution">
    <text evidence="1">The sequence shown here is derived from an EMBL/GenBank/DDBJ whole genome shotgun (WGS) entry which is preliminary data.</text>
</comment>
<reference evidence="1 2" key="1">
    <citation type="submission" date="2024-02" db="EMBL/GenBank/DDBJ databases">
        <title>A nitrogen-fixing paenibacillus bacterium.</title>
        <authorList>
            <person name="Zhang W.L."/>
            <person name="Chen S.F."/>
        </authorList>
    </citation>
    <scope>NUCLEOTIDE SEQUENCE [LARGE SCALE GENOMIC DNA]</scope>
    <source>
        <strain evidence="1 2">M1</strain>
    </source>
</reference>
<name>A0ABU7VS88_9BACL</name>